<sequence length="319" mass="36915">MDKKPPTYTFRKLNDENDSTLARIYKKAFRYATPNLILWGPLAPCHDVLDVRKYMAATQMAIGLGISYGTIRKYSPRVSVFRRRMTRGLCFVTGTVLIYTGLLEISLSSYKNKLRNPLYIEASVARTLAEQVNSETVSWWYGPQDYMPMNNERFFEMLQTIKLSEDILAKYKECSLVQTYQKYMNDFAESRVKELSREKSLGKNILKRIEDPATDKLKAVNKDELMSYQTAISVEPEDFKKSTTRDLWYEFHPWLVLLTICGTTYLTFSNKFIEMIPDVEDKEKEEEFVNSVDEEIAAKAPGIKFEAGKHAILKGESKK</sequence>
<gene>
    <name evidence="1" type="ORF">Cboi01_000339400</name>
</gene>
<dbReference type="Proteomes" id="UP001165101">
    <property type="component" value="Unassembled WGS sequence"/>
</dbReference>
<organism evidence="1 2">
    <name type="scientific">Candida boidinii</name>
    <name type="common">Yeast</name>
    <dbReference type="NCBI Taxonomy" id="5477"/>
    <lineage>
        <taxon>Eukaryota</taxon>
        <taxon>Fungi</taxon>
        <taxon>Dikarya</taxon>
        <taxon>Ascomycota</taxon>
        <taxon>Saccharomycotina</taxon>
        <taxon>Pichiomycetes</taxon>
        <taxon>Pichiales</taxon>
        <taxon>Pichiaceae</taxon>
        <taxon>Ogataea</taxon>
        <taxon>Ogataea/Candida clade</taxon>
    </lineage>
</organism>
<comment type="caution">
    <text evidence="1">The sequence shown here is derived from an EMBL/GenBank/DDBJ whole genome shotgun (WGS) entry which is preliminary data.</text>
</comment>
<protein>
    <submittedName>
        <fullName evidence="1">Unnamed protein product</fullName>
    </submittedName>
</protein>
<evidence type="ECO:0000313" key="2">
    <source>
        <dbReference type="Proteomes" id="UP001165101"/>
    </source>
</evidence>
<dbReference type="EMBL" id="BSXV01001843">
    <property type="protein sequence ID" value="GME94104.1"/>
    <property type="molecule type" value="Genomic_DNA"/>
</dbReference>
<accession>A0ACB5TRV1</accession>
<evidence type="ECO:0000313" key="1">
    <source>
        <dbReference type="EMBL" id="GME94104.1"/>
    </source>
</evidence>
<keyword evidence="2" id="KW-1185">Reference proteome</keyword>
<proteinExistence type="predicted"/>
<name>A0ACB5TRV1_CANBO</name>
<reference evidence="1" key="1">
    <citation type="submission" date="2023-04" db="EMBL/GenBank/DDBJ databases">
        <title>Candida boidinii NBRC 1967.</title>
        <authorList>
            <person name="Ichikawa N."/>
            <person name="Sato H."/>
            <person name="Tonouchi N."/>
        </authorList>
    </citation>
    <scope>NUCLEOTIDE SEQUENCE</scope>
    <source>
        <strain evidence="1">NBRC 1967</strain>
    </source>
</reference>